<comment type="caution">
    <text evidence="8">The sequence shown here is derived from an EMBL/GenBank/DDBJ whole genome shotgun (WGS) entry which is preliminary data.</text>
</comment>
<feature type="transmembrane region" description="Helical" evidence="6">
    <location>
        <begin position="87"/>
        <end position="112"/>
    </location>
</feature>
<dbReference type="InterPro" id="IPR007267">
    <property type="entry name" value="GtrA_DPMS_TM"/>
</dbReference>
<name>A0A1G2PUY7_9BACT</name>
<feature type="transmembrane region" description="Helical" evidence="6">
    <location>
        <begin position="185"/>
        <end position="210"/>
    </location>
</feature>
<feature type="transmembrane region" description="Helical" evidence="6">
    <location>
        <begin position="53"/>
        <end position="75"/>
    </location>
</feature>
<gene>
    <name evidence="8" type="ORF">A3A97_04435</name>
</gene>
<feature type="transmembrane region" description="Helical" evidence="6">
    <location>
        <begin position="118"/>
        <end position="137"/>
    </location>
</feature>
<keyword evidence="4 6" id="KW-1133">Transmembrane helix</keyword>
<evidence type="ECO:0000256" key="6">
    <source>
        <dbReference type="SAM" id="Phobius"/>
    </source>
</evidence>
<protein>
    <recommendedName>
        <fullName evidence="7">GtrA/DPMS transmembrane domain-containing protein</fullName>
    </recommendedName>
</protein>
<dbReference type="GO" id="GO:0000271">
    <property type="term" value="P:polysaccharide biosynthetic process"/>
    <property type="evidence" value="ECO:0007669"/>
    <property type="project" value="InterPro"/>
</dbReference>
<evidence type="ECO:0000313" key="9">
    <source>
        <dbReference type="Proteomes" id="UP000176951"/>
    </source>
</evidence>
<comment type="similarity">
    <text evidence="2">Belongs to the GtrA family.</text>
</comment>
<sequence>MAEQIYTLQLKKKDLIIVAILGEIVGVLGYAIVNAQPTLSGLFAKFLPQGLLMPLFVVGVPIAAVCALLVAYILAKKVNPIFFQMGKFAAVGFSNTAIDWGILNIILAGFGFAVGTSLYPAGKAISFAFATLNSFVWNRFWSFEKKGTSNLGKEALQFYIFTGIGLVINVIVATNIARISPESKLWAGVIAPALATATSMVWNFTAYKFFVFKKPASQKMGQAQIPQ</sequence>
<evidence type="ECO:0000256" key="1">
    <source>
        <dbReference type="ARBA" id="ARBA00004141"/>
    </source>
</evidence>
<accession>A0A1G2PUY7</accession>
<evidence type="ECO:0000256" key="4">
    <source>
        <dbReference type="ARBA" id="ARBA00022989"/>
    </source>
</evidence>
<dbReference type="Proteomes" id="UP000176951">
    <property type="component" value="Unassembled WGS sequence"/>
</dbReference>
<dbReference type="EMBL" id="MHSW01000012">
    <property type="protein sequence ID" value="OHA52130.1"/>
    <property type="molecule type" value="Genomic_DNA"/>
</dbReference>
<dbReference type="PANTHER" id="PTHR38459">
    <property type="entry name" value="PROPHAGE BACTOPRENOL-LINKED GLUCOSE TRANSLOCASE HOMOLOG"/>
    <property type="match status" value="1"/>
</dbReference>
<proteinExistence type="inferred from homology"/>
<organism evidence="8 9">
    <name type="scientific">Candidatus Terrybacteria bacterium RIFCSPLOWO2_01_FULL_40_23</name>
    <dbReference type="NCBI Taxonomy" id="1802366"/>
    <lineage>
        <taxon>Bacteria</taxon>
        <taxon>Candidatus Terryibacteriota</taxon>
    </lineage>
</organism>
<dbReference type="AlphaFoldDB" id="A0A1G2PUY7"/>
<evidence type="ECO:0000256" key="5">
    <source>
        <dbReference type="ARBA" id="ARBA00023136"/>
    </source>
</evidence>
<dbReference type="GO" id="GO:0005886">
    <property type="term" value="C:plasma membrane"/>
    <property type="evidence" value="ECO:0007669"/>
    <property type="project" value="TreeGrafter"/>
</dbReference>
<feature type="transmembrane region" description="Helical" evidence="6">
    <location>
        <begin position="158"/>
        <end position="179"/>
    </location>
</feature>
<evidence type="ECO:0000256" key="3">
    <source>
        <dbReference type="ARBA" id="ARBA00022692"/>
    </source>
</evidence>
<comment type="subcellular location">
    <subcellularLocation>
        <location evidence="1">Membrane</location>
        <topology evidence="1">Multi-pass membrane protein</topology>
    </subcellularLocation>
</comment>
<dbReference type="InterPro" id="IPR051401">
    <property type="entry name" value="GtrA_CellWall_Glycosyl"/>
</dbReference>
<evidence type="ECO:0000256" key="2">
    <source>
        <dbReference type="ARBA" id="ARBA00009399"/>
    </source>
</evidence>
<keyword evidence="5 6" id="KW-0472">Membrane</keyword>
<dbReference type="Pfam" id="PF04138">
    <property type="entry name" value="GtrA_DPMS_TM"/>
    <property type="match status" value="1"/>
</dbReference>
<feature type="domain" description="GtrA/DPMS transmembrane" evidence="7">
    <location>
        <begin position="87"/>
        <end position="212"/>
    </location>
</feature>
<keyword evidence="3 6" id="KW-0812">Transmembrane</keyword>
<reference evidence="8 9" key="1">
    <citation type="journal article" date="2016" name="Nat. Commun.">
        <title>Thousands of microbial genomes shed light on interconnected biogeochemical processes in an aquifer system.</title>
        <authorList>
            <person name="Anantharaman K."/>
            <person name="Brown C.T."/>
            <person name="Hug L.A."/>
            <person name="Sharon I."/>
            <person name="Castelle C.J."/>
            <person name="Probst A.J."/>
            <person name="Thomas B.C."/>
            <person name="Singh A."/>
            <person name="Wilkins M.J."/>
            <person name="Karaoz U."/>
            <person name="Brodie E.L."/>
            <person name="Williams K.H."/>
            <person name="Hubbard S.S."/>
            <person name="Banfield J.F."/>
        </authorList>
    </citation>
    <scope>NUCLEOTIDE SEQUENCE [LARGE SCALE GENOMIC DNA]</scope>
</reference>
<evidence type="ECO:0000313" key="8">
    <source>
        <dbReference type="EMBL" id="OHA52130.1"/>
    </source>
</evidence>
<feature type="transmembrane region" description="Helical" evidence="6">
    <location>
        <begin position="15"/>
        <end position="33"/>
    </location>
</feature>
<dbReference type="PANTHER" id="PTHR38459:SF1">
    <property type="entry name" value="PROPHAGE BACTOPRENOL-LINKED GLUCOSE TRANSLOCASE HOMOLOG"/>
    <property type="match status" value="1"/>
</dbReference>
<evidence type="ECO:0000259" key="7">
    <source>
        <dbReference type="Pfam" id="PF04138"/>
    </source>
</evidence>